<dbReference type="InterPro" id="IPR042178">
    <property type="entry name" value="Serpin_sf_1"/>
</dbReference>
<dbReference type="InterPro" id="IPR023795">
    <property type="entry name" value="Serpin_CS"/>
</dbReference>
<keyword evidence="4 11" id="KW-0732">Signal</keyword>
<dbReference type="InterPro" id="IPR042185">
    <property type="entry name" value="Serpin_sf_2"/>
</dbReference>
<feature type="signal peptide" evidence="11">
    <location>
        <begin position="1"/>
        <end position="21"/>
    </location>
</feature>
<feature type="chain" id="PRO_5023094773" description="Thyroxine-binding globulin" evidence="11">
    <location>
        <begin position="22"/>
        <end position="404"/>
    </location>
</feature>
<proteinExistence type="inferred from homology"/>
<evidence type="ECO:0000313" key="14">
    <source>
        <dbReference type="Proteomes" id="UP000324632"/>
    </source>
</evidence>
<dbReference type="AlphaFoldDB" id="A0A5A9MVZ2"/>
<dbReference type="SMART" id="SM00093">
    <property type="entry name" value="SERPIN"/>
    <property type="match status" value="1"/>
</dbReference>
<reference evidence="13 14" key="1">
    <citation type="journal article" date="2019" name="Mol. Ecol. Resour.">
        <title>Chromosome-level genome assembly of Triplophysa tibetana, a fish adapted to the harsh high-altitude environment of the Tibetan Plateau.</title>
        <authorList>
            <person name="Yang X."/>
            <person name="Liu H."/>
            <person name="Ma Z."/>
            <person name="Zou Y."/>
            <person name="Zou M."/>
            <person name="Mao Y."/>
            <person name="Li X."/>
            <person name="Wang H."/>
            <person name="Chen T."/>
            <person name="Wang W."/>
            <person name="Yang R."/>
        </authorList>
    </citation>
    <scope>NUCLEOTIDE SEQUENCE [LARGE SCALE GENOMIC DNA]</scope>
    <source>
        <strain evidence="13">TTIB1903HZAU</strain>
        <tissue evidence="13">Muscle</tissue>
    </source>
</reference>
<evidence type="ECO:0000256" key="10">
    <source>
        <dbReference type="RuleBase" id="RU000411"/>
    </source>
</evidence>
<evidence type="ECO:0000256" key="7">
    <source>
        <dbReference type="ARBA" id="ARBA00039512"/>
    </source>
</evidence>
<comment type="subcellular location">
    <subcellularLocation>
        <location evidence="1">Secreted</location>
    </subcellularLocation>
</comment>
<comment type="similarity">
    <text evidence="2 10">Belongs to the serpin family.</text>
</comment>
<evidence type="ECO:0000256" key="11">
    <source>
        <dbReference type="SAM" id="SignalP"/>
    </source>
</evidence>
<evidence type="ECO:0000256" key="2">
    <source>
        <dbReference type="ARBA" id="ARBA00009500"/>
    </source>
</evidence>
<dbReference type="Pfam" id="PF00079">
    <property type="entry name" value="Serpin"/>
    <property type="match status" value="1"/>
</dbReference>
<evidence type="ECO:0000256" key="4">
    <source>
        <dbReference type="ARBA" id="ARBA00022729"/>
    </source>
</evidence>
<evidence type="ECO:0000259" key="12">
    <source>
        <dbReference type="SMART" id="SM00093"/>
    </source>
</evidence>
<dbReference type="Gene3D" id="3.30.497.10">
    <property type="entry name" value="Antithrombin, subunit I, domain 2"/>
    <property type="match status" value="1"/>
</dbReference>
<evidence type="ECO:0000256" key="5">
    <source>
        <dbReference type="ARBA" id="ARBA00023180"/>
    </source>
</evidence>
<dbReference type="Gene3D" id="2.30.39.10">
    <property type="entry name" value="Alpha-1-antitrypsin, domain 1"/>
    <property type="match status" value="1"/>
</dbReference>
<evidence type="ECO:0000256" key="8">
    <source>
        <dbReference type="ARBA" id="ARBA00042967"/>
    </source>
</evidence>
<dbReference type="Proteomes" id="UP000324632">
    <property type="component" value="Unassembled WGS sequence"/>
</dbReference>
<dbReference type="PANTHER" id="PTHR11461">
    <property type="entry name" value="SERINE PROTEASE INHIBITOR, SERPIN"/>
    <property type="match status" value="1"/>
</dbReference>
<comment type="function">
    <text evidence="6">Major thyroid hormone transport protein in serum.</text>
</comment>
<evidence type="ECO:0000313" key="13">
    <source>
        <dbReference type="EMBL" id="KAA0701413.1"/>
    </source>
</evidence>
<dbReference type="SUPFAM" id="SSF56574">
    <property type="entry name" value="Serpins"/>
    <property type="match status" value="1"/>
</dbReference>
<keyword evidence="3" id="KW-0964">Secreted</keyword>
<feature type="domain" description="Serpin" evidence="12">
    <location>
        <begin position="45"/>
        <end position="400"/>
    </location>
</feature>
<dbReference type="PANTHER" id="PTHR11461:SF375">
    <property type="entry name" value="THYROXINE-BINDING GLOBULIN"/>
    <property type="match status" value="1"/>
</dbReference>
<dbReference type="FunFam" id="3.30.497.10:FF:000001">
    <property type="entry name" value="Serine protease inhibitor"/>
    <property type="match status" value="1"/>
</dbReference>
<keyword evidence="5" id="KW-0325">Glycoprotein</keyword>
<dbReference type="PROSITE" id="PS00284">
    <property type="entry name" value="SERPIN"/>
    <property type="match status" value="1"/>
</dbReference>
<dbReference type="GO" id="GO:0004867">
    <property type="term" value="F:serine-type endopeptidase inhibitor activity"/>
    <property type="evidence" value="ECO:0007669"/>
    <property type="project" value="InterPro"/>
</dbReference>
<evidence type="ECO:0000256" key="1">
    <source>
        <dbReference type="ARBA" id="ARBA00004613"/>
    </source>
</evidence>
<sequence>MERKLFLWICFLVIAHPVVHGDDDISPSTPDKSTLLLSMNNDFGFRLYKSLTAKPEFQSKNIFFSPISVSMALSALSLGANGDTKHQLHNGIGHNSSVLSTEETHKAYQSFLEEINQNTGVEIDVGTALYLSNKFKSNPEFFEEMKQFYLSEGFTVDFSTRETVEQINAYVKEKTHGKIDQVVQQLNPSDKILLLTYIYFKGKWDLPFDPKDTSKADFHVDDKTTVPVQMMHKNDYVKVFYDERLATKVLALDYNGTFSLILALPDKSITELETAICQQDIAKWRNGVTERKVKIYVPKLSLKTSYGLRDILQGMGMTEMFSGNANFNRLSVENIFVSEVVHKAALDVDEEGTTAAAVTTISIGSSFPNPQNIYRFDRPFMLFIVDPKSSILFMGKIINPALKE</sequence>
<dbReference type="FunFam" id="2.30.39.10:FF:000003">
    <property type="entry name" value="alpha-1-antitrypsin isoform X1"/>
    <property type="match status" value="1"/>
</dbReference>
<evidence type="ECO:0000256" key="3">
    <source>
        <dbReference type="ARBA" id="ARBA00022525"/>
    </source>
</evidence>
<dbReference type="EMBL" id="SOYY01000114">
    <property type="protein sequence ID" value="KAA0701413.1"/>
    <property type="molecule type" value="Genomic_DNA"/>
</dbReference>
<dbReference type="InterPro" id="IPR000215">
    <property type="entry name" value="Serpin_fam"/>
</dbReference>
<gene>
    <name evidence="13" type="ORF">E1301_Tti024127</name>
</gene>
<evidence type="ECO:0000256" key="9">
    <source>
        <dbReference type="ARBA" id="ARBA00043177"/>
    </source>
</evidence>
<name>A0A5A9MVZ2_9TELE</name>
<organism evidence="13 14">
    <name type="scientific">Triplophysa tibetana</name>
    <dbReference type="NCBI Taxonomy" id="1572043"/>
    <lineage>
        <taxon>Eukaryota</taxon>
        <taxon>Metazoa</taxon>
        <taxon>Chordata</taxon>
        <taxon>Craniata</taxon>
        <taxon>Vertebrata</taxon>
        <taxon>Euteleostomi</taxon>
        <taxon>Actinopterygii</taxon>
        <taxon>Neopterygii</taxon>
        <taxon>Teleostei</taxon>
        <taxon>Ostariophysi</taxon>
        <taxon>Cypriniformes</taxon>
        <taxon>Nemacheilidae</taxon>
        <taxon>Triplophysa</taxon>
    </lineage>
</organism>
<keyword evidence="14" id="KW-1185">Reference proteome</keyword>
<dbReference type="InterPro" id="IPR023796">
    <property type="entry name" value="Serpin_dom"/>
</dbReference>
<accession>A0A5A9MVZ2</accession>
<dbReference type="GO" id="GO:0005615">
    <property type="term" value="C:extracellular space"/>
    <property type="evidence" value="ECO:0007669"/>
    <property type="project" value="InterPro"/>
</dbReference>
<dbReference type="InterPro" id="IPR036186">
    <property type="entry name" value="Serpin_sf"/>
</dbReference>
<evidence type="ECO:0000256" key="6">
    <source>
        <dbReference type="ARBA" id="ARBA00037352"/>
    </source>
</evidence>
<comment type="caution">
    <text evidence="13">The sequence shown here is derived from an EMBL/GenBank/DDBJ whole genome shotgun (WGS) entry which is preliminary data.</text>
</comment>
<protein>
    <recommendedName>
        <fullName evidence="7">Thyroxine-binding globulin</fullName>
    </recommendedName>
    <alternativeName>
        <fullName evidence="9">Serpin A7</fullName>
    </alternativeName>
    <alternativeName>
        <fullName evidence="8">T4-binding globulin</fullName>
    </alternativeName>
</protein>